<reference evidence="1" key="1">
    <citation type="submission" date="2020-08" db="EMBL/GenBank/DDBJ databases">
        <title>Ramlibacter sp. USB13 16S ribosomal RNA gene genome sequencing and assembly.</title>
        <authorList>
            <person name="Kang M."/>
        </authorList>
    </citation>
    <scope>NUCLEOTIDE SEQUENCE</scope>
    <source>
        <strain evidence="1">USB13</strain>
    </source>
</reference>
<evidence type="ECO:0000313" key="2">
    <source>
        <dbReference type="Proteomes" id="UP000608513"/>
    </source>
</evidence>
<gene>
    <name evidence="1" type="ORF">H8N03_25905</name>
</gene>
<sequence length="99" mass="10930">MGQKLSERELALYRAVDEVLHYIWDPIGVAGAPGARDEYYGYLPTVYGMVKDGREALEIARYLGEVAVEGMGLSPDAENDLKVAQTLVQWREAIGADEV</sequence>
<accession>A0A923MZ75</accession>
<keyword evidence="2" id="KW-1185">Reference proteome</keyword>
<dbReference type="Proteomes" id="UP000608513">
    <property type="component" value="Unassembled WGS sequence"/>
</dbReference>
<dbReference type="AlphaFoldDB" id="A0A923MZ75"/>
<proteinExistence type="predicted"/>
<dbReference type="EMBL" id="JACORT010000021">
    <property type="protein sequence ID" value="MBC5786397.1"/>
    <property type="molecule type" value="Genomic_DNA"/>
</dbReference>
<name>A0A923MZ75_9BURK</name>
<comment type="caution">
    <text evidence="1">The sequence shown here is derived from an EMBL/GenBank/DDBJ whole genome shotgun (WGS) entry which is preliminary data.</text>
</comment>
<protein>
    <submittedName>
        <fullName evidence="1">Uncharacterized protein</fullName>
    </submittedName>
</protein>
<organism evidence="1 2">
    <name type="scientific">Ramlibacter cellulosilyticus</name>
    <dbReference type="NCBI Taxonomy" id="2764187"/>
    <lineage>
        <taxon>Bacteria</taxon>
        <taxon>Pseudomonadati</taxon>
        <taxon>Pseudomonadota</taxon>
        <taxon>Betaproteobacteria</taxon>
        <taxon>Burkholderiales</taxon>
        <taxon>Comamonadaceae</taxon>
        <taxon>Ramlibacter</taxon>
    </lineage>
</organism>
<evidence type="ECO:0000313" key="1">
    <source>
        <dbReference type="EMBL" id="MBC5786397.1"/>
    </source>
</evidence>